<dbReference type="InterPro" id="IPR002508">
    <property type="entry name" value="MurNAc-LAA_cat"/>
</dbReference>
<sequence length="504" mass="56757">MKKIFCIILITALFAILFLVSSVLAQSSEIKILLDNNPLETVIPSVIENDRLFVSARNVVEALGGRITWFPALKLMTININSRTARLVIDEPSLEIDKKVIPLEMPARIIDNRVMIPLEVIKIIAEVDIKWDNQAKTLFVDTIRPYLLKVRSYSYPDKTRVVIDLSEKTEFRADKLINPDRIFIDIMGSIAKLEDTSKQIQIDDGTIKTVRTAKFNEEITRVVFDLYQEVRYELFSLIEPDRVVIDIFKSGEGADITKTLPVPAKPEEKLISKPEIIGKRVVIIDPGHGGKDPGAIGPTRLKESEVTLGISLYLEKLLKNADIPAYLTRDKDEFIYLEDRTNFANQKNGFVFVSIHVNSVLNHRPSAAGIETFLLSSKYIGASARDVADRENRASRAHPEVDTDLALIIGDLEESANIKYSFDLADIIQKKLVEYLKLENRGIKQAPFVVLKGANMAAVIVEVGFISNPKEEELLKTNKFRENAAQALFEAIKYYIENTPDNGE</sequence>
<evidence type="ECO:0000313" key="6">
    <source>
        <dbReference type="Proteomes" id="UP000177701"/>
    </source>
</evidence>
<dbReference type="Pfam" id="PF01520">
    <property type="entry name" value="Amidase_3"/>
    <property type="match status" value="1"/>
</dbReference>
<dbReference type="PANTHER" id="PTHR30404:SF0">
    <property type="entry name" value="N-ACETYLMURAMOYL-L-ALANINE AMIDASE AMIC"/>
    <property type="match status" value="1"/>
</dbReference>
<gene>
    <name evidence="5" type="ORF">A2V47_09150</name>
</gene>
<protein>
    <recommendedName>
        <fullName evidence="2">N-acetylmuramoyl-L-alanine amidase</fullName>
        <ecNumber evidence="2">3.5.1.28</ecNumber>
    </recommendedName>
</protein>
<dbReference type="Gene3D" id="2.60.40.3500">
    <property type="match status" value="1"/>
</dbReference>
<dbReference type="Proteomes" id="UP000177701">
    <property type="component" value="Unassembled WGS sequence"/>
</dbReference>
<dbReference type="FunFam" id="3.40.630.40:FF:000005">
    <property type="entry name" value="N-acetylmuramoyl-L-alanine amidase (AmiA)"/>
    <property type="match status" value="1"/>
</dbReference>
<dbReference type="SMART" id="SM00646">
    <property type="entry name" value="Ami_3"/>
    <property type="match status" value="1"/>
</dbReference>
<dbReference type="Pfam" id="PF07833">
    <property type="entry name" value="Cu_amine_oxidN1"/>
    <property type="match status" value="1"/>
</dbReference>
<dbReference type="SUPFAM" id="SSF53187">
    <property type="entry name" value="Zn-dependent exopeptidases"/>
    <property type="match status" value="1"/>
</dbReference>
<dbReference type="SUPFAM" id="SSF55383">
    <property type="entry name" value="Copper amine oxidase, domain N"/>
    <property type="match status" value="1"/>
</dbReference>
<evidence type="ECO:0000259" key="4">
    <source>
        <dbReference type="SMART" id="SM00646"/>
    </source>
</evidence>
<dbReference type="Pfam" id="PF11741">
    <property type="entry name" value="AMIN"/>
    <property type="match status" value="1"/>
</dbReference>
<keyword evidence="3" id="KW-0378">Hydrolase</keyword>
<proteinExistence type="predicted"/>
<dbReference type="GO" id="GO:0030288">
    <property type="term" value="C:outer membrane-bounded periplasmic space"/>
    <property type="evidence" value="ECO:0007669"/>
    <property type="project" value="TreeGrafter"/>
</dbReference>
<comment type="caution">
    <text evidence="5">The sequence shown here is derived from an EMBL/GenBank/DDBJ whole genome shotgun (WGS) entry which is preliminary data.</text>
</comment>
<feature type="domain" description="MurNAc-LAA" evidence="4">
    <location>
        <begin position="341"/>
        <end position="493"/>
    </location>
</feature>
<evidence type="ECO:0000313" key="5">
    <source>
        <dbReference type="EMBL" id="OGD14814.1"/>
    </source>
</evidence>
<dbReference type="Gene3D" id="3.40.630.40">
    <property type="entry name" value="Zn-dependent exopeptidases"/>
    <property type="match status" value="1"/>
</dbReference>
<dbReference type="InterPro" id="IPR036582">
    <property type="entry name" value="Mao_N_sf"/>
</dbReference>
<organism evidence="5 6">
    <name type="scientific">Candidatus Sediminicultor quintus</name>
    <dbReference type="NCBI Taxonomy" id="1797291"/>
    <lineage>
        <taxon>Bacteria</taxon>
        <taxon>Pseudomonadati</taxon>
        <taxon>Atribacterota</taxon>
        <taxon>Candidatus Phoenicimicrobiia</taxon>
        <taxon>Candidatus Pheonicimicrobiales</taxon>
        <taxon>Candidatus Phoenicimicrobiaceae</taxon>
        <taxon>Candidatus Sediminicultor</taxon>
    </lineage>
</organism>
<dbReference type="STRING" id="1797291.A2V47_09150"/>
<dbReference type="AlphaFoldDB" id="A0A1F5AAE4"/>
<reference evidence="5 6" key="1">
    <citation type="journal article" date="2016" name="Nat. Commun.">
        <title>Thousands of microbial genomes shed light on interconnected biogeochemical processes in an aquifer system.</title>
        <authorList>
            <person name="Anantharaman K."/>
            <person name="Brown C.T."/>
            <person name="Hug L.A."/>
            <person name="Sharon I."/>
            <person name="Castelle C.J."/>
            <person name="Probst A.J."/>
            <person name="Thomas B.C."/>
            <person name="Singh A."/>
            <person name="Wilkins M.J."/>
            <person name="Karaoz U."/>
            <person name="Brodie E.L."/>
            <person name="Williams K.H."/>
            <person name="Hubbard S.S."/>
            <person name="Banfield J.F."/>
        </authorList>
    </citation>
    <scope>NUCLEOTIDE SEQUENCE [LARGE SCALE GENOMIC DNA]</scope>
</reference>
<dbReference type="GO" id="GO:0008745">
    <property type="term" value="F:N-acetylmuramoyl-L-alanine amidase activity"/>
    <property type="evidence" value="ECO:0007669"/>
    <property type="project" value="UniProtKB-EC"/>
</dbReference>
<dbReference type="EC" id="3.5.1.28" evidence="2"/>
<dbReference type="InterPro" id="IPR050695">
    <property type="entry name" value="N-acetylmuramoyl_amidase_3"/>
</dbReference>
<dbReference type="CDD" id="cd02696">
    <property type="entry name" value="MurNAc-LAA"/>
    <property type="match status" value="1"/>
</dbReference>
<dbReference type="GO" id="GO:0009253">
    <property type="term" value="P:peptidoglycan catabolic process"/>
    <property type="evidence" value="ECO:0007669"/>
    <property type="project" value="InterPro"/>
</dbReference>
<evidence type="ECO:0000256" key="3">
    <source>
        <dbReference type="ARBA" id="ARBA00022801"/>
    </source>
</evidence>
<evidence type="ECO:0000256" key="2">
    <source>
        <dbReference type="ARBA" id="ARBA00011901"/>
    </source>
</evidence>
<dbReference type="InterPro" id="IPR021731">
    <property type="entry name" value="AMIN_dom"/>
</dbReference>
<comment type="catalytic activity">
    <reaction evidence="1">
        <text>Hydrolyzes the link between N-acetylmuramoyl residues and L-amino acid residues in certain cell-wall glycopeptides.</text>
        <dbReference type="EC" id="3.5.1.28"/>
    </reaction>
</comment>
<dbReference type="PANTHER" id="PTHR30404">
    <property type="entry name" value="N-ACETYLMURAMOYL-L-ALANINE AMIDASE"/>
    <property type="match status" value="1"/>
</dbReference>
<dbReference type="Gene3D" id="3.30.457.10">
    <property type="entry name" value="Copper amine oxidase-like, N-terminal domain"/>
    <property type="match status" value="1"/>
</dbReference>
<dbReference type="EMBL" id="MEYH01000074">
    <property type="protein sequence ID" value="OGD14814.1"/>
    <property type="molecule type" value="Genomic_DNA"/>
</dbReference>
<dbReference type="InterPro" id="IPR012854">
    <property type="entry name" value="Cu_amine_oxidase-like_N"/>
</dbReference>
<accession>A0A1F5AAE4</accession>
<evidence type="ECO:0000256" key="1">
    <source>
        <dbReference type="ARBA" id="ARBA00001561"/>
    </source>
</evidence>
<name>A0A1F5AAE4_9BACT</name>